<accession>A0A094QVR5</accession>
<sequence length="80" mass="8116">MALFQIKISLPDQPGSLGAIASAIGAAGCDIRSLSVLESKDGVGYDEFLVAVPGTDPRDLVTVLSAMGGVNVISIEPVTT</sequence>
<comment type="caution">
    <text evidence="2">The sequence shown here is derived from an EMBL/GenBank/DDBJ whole genome shotgun (WGS) entry which is preliminary data.</text>
</comment>
<organism evidence="2">
    <name type="scientific">freshwater metagenome</name>
    <dbReference type="NCBI Taxonomy" id="449393"/>
    <lineage>
        <taxon>unclassified sequences</taxon>
        <taxon>metagenomes</taxon>
        <taxon>ecological metagenomes</taxon>
    </lineage>
</organism>
<gene>
    <name evidence="2" type="ORF">GM50_8735</name>
</gene>
<evidence type="ECO:0000259" key="1">
    <source>
        <dbReference type="PROSITE" id="PS51671"/>
    </source>
</evidence>
<evidence type="ECO:0000313" key="2">
    <source>
        <dbReference type="EMBL" id="KGA18426.1"/>
    </source>
</evidence>
<dbReference type="SUPFAM" id="SSF55021">
    <property type="entry name" value="ACT-like"/>
    <property type="match status" value="1"/>
</dbReference>
<proteinExistence type="predicted"/>
<dbReference type="Gene3D" id="3.30.70.260">
    <property type="match status" value="1"/>
</dbReference>
<reference evidence="2" key="1">
    <citation type="submission" date="2014-05" db="EMBL/GenBank/DDBJ databases">
        <title>Key roles for freshwater Actinobacteria revealed by deep metagenomic sequencing.</title>
        <authorList>
            <person name="Ghai R."/>
            <person name="Mizuno C.M."/>
            <person name="Picazo A."/>
            <person name="Camacho A."/>
            <person name="Rodriguez-Valera F."/>
        </authorList>
    </citation>
    <scope>NUCLEOTIDE SEQUENCE</scope>
</reference>
<dbReference type="PROSITE" id="PS51671">
    <property type="entry name" value="ACT"/>
    <property type="match status" value="1"/>
</dbReference>
<protein>
    <recommendedName>
        <fullName evidence="1">ACT domain-containing protein</fullName>
    </recommendedName>
</protein>
<feature type="domain" description="ACT" evidence="1">
    <location>
        <begin position="5"/>
        <end position="80"/>
    </location>
</feature>
<dbReference type="EMBL" id="JNSK01000025">
    <property type="protein sequence ID" value="KGA18426.1"/>
    <property type="molecule type" value="Genomic_DNA"/>
</dbReference>
<name>A0A094QVR5_9ZZZZ</name>
<dbReference type="InterPro" id="IPR002912">
    <property type="entry name" value="ACT_dom"/>
</dbReference>
<dbReference type="InterPro" id="IPR045865">
    <property type="entry name" value="ACT-like_dom_sf"/>
</dbReference>
<dbReference type="Pfam" id="PF01842">
    <property type="entry name" value="ACT"/>
    <property type="match status" value="1"/>
</dbReference>
<dbReference type="PROSITE" id="PS51257">
    <property type="entry name" value="PROKAR_LIPOPROTEIN"/>
    <property type="match status" value="1"/>
</dbReference>
<dbReference type="AlphaFoldDB" id="A0A094QVR5"/>